<dbReference type="PIRSF" id="PIRSF006232">
    <property type="entry name" value="Pirin"/>
    <property type="match status" value="1"/>
</dbReference>
<dbReference type="Pfam" id="PF02678">
    <property type="entry name" value="Pirin"/>
    <property type="match status" value="1"/>
</dbReference>
<dbReference type="InterPro" id="IPR014710">
    <property type="entry name" value="RmlC-like_jellyroll"/>
</dbReference>
<comment type="caution">
    <text evidence="5">The sequence shown here is derived from an EMBL/GenBank/DDBJ whole genome shotgun (WGS) entry which is preliminary data.</text>
</comment>
<feature type="domain" description="Pirin N-terminal" evidence="4">
    <location>
        <begin position="37"/>
        <end position="120"/>
    </location>
</feature>
<gene>
    <name evidence="5" type="ORF">OK345_02170</name>
</gene>
<dbReference type="CDD" id="cd02247">
    <property type="entry name" value="cupin_pirin_C"/>
    <property type="match status" value="1"/>
</dbReference>
<dbReference type="Proteomes" id="UP001209922">
    <property type="component" value="Unassembled WGS sequence"/>
</dbReference>
<evidence type="ECO:0000259" key="4">
    <source>
        <dbReference type="Pfam" id="PF02678"/>
    </source>
</evidence>
<evidence type="ECO:0000256" key="1">
    <source>
        <dbReference type="ARBA" id="ARBA00008416"/>
    </source>
</evidence>
<reference evidence="5 6" key="1">
    <citation type="submission" date="2022-10" db="EMBL/GenBank/DDBJ databases">
        <title>Xanthomonas sp. H13-6.</title>
        <authorList>
            <person name="Liu X."/>
            <person name="Deng Z."/>
            <person name="Jiang Y."/>
            <person name="Yu T."/>
            <person name="Ai J."/>
        </authorList>
    </citation>
    <scope>NUCLEOTIDE SEQUENCE [LARGE SCALE GENOMIC DNA]</scope>
    <source>
        <strain evidence="5 6">H13-6</strain>
    </source>
</reference>
<dbReference type="InterPro" id="IPR012093">
    <property type="entry name" value="Pirin"/>
</dbReference>
<dbReference type="EMBL" id="JAPCHY010000002">
    <property type="protein sequence ID" value="MCW4471308.1"/>
    <property type="molecule type" value="Genomic_DNA"/>
</dbReference>
<dbReference type="InterPro" id="IPR011051">
    <property type="entry name" value="RmlC_Cupin_sf"/>
</dbReference>
<feature type="compositionally biased region" description="Polar residues" evidence="3">
    <location>
        <begin position="1"/>
        <end position="11"/>
    </location>
</feature>
<evidence type="ECO:0000256" key="3">
    <source>
        <dbReference type="SAM" id="MobiDB-lite"/>
    </source>
</evidence>
<proteinExistence type="inferred from homology"/>
<feature type="region of interest" description="Disordered" evidence="3">
    <location>
        <begin position="1"/>
        <end position="22"/>
    </location>
</feature>
<comment type="similarity">
    <text evidence="1 2">Belongs to the pirin family.</text>
</comment>
<name>A0ABT3JS35_9XANT</name>
<dbReference type="RefSeq" id="WP_265126268.1">
    <property type="nucleotide sequence ID" value="NZ_JAPCHY010000002.1"/>
</dbReference>
<evidence type="ECO:0000256" key="2">
    <source>
        <dbReference type="RuleBase" id="RU003457"/>
    </source>
</evidence>
<protein>
    <submittedName>
        <fullName evidence="5">Pirin family protein</fullName>
    </submittedName>
</protein>
<dbReference type="PANTHER" id="PTHR13903">
    <property type="entry name" value="PIRIN-RELATED"/>
    <property type="match status" value="1"/>
</dbReference>
<evidence type="ECO:0000313" key="6">
    <source>
        <dbReference type="Proteomes" id="UP001209922"/>
    </source>
</evidence>
<evidence type="ECO:0000313" key="5">
    <source>
        <dbReference type="EMBL" id="MCW4471308.1"/>
    </source>
</evidence>
<dbReference type="Gene3D" id="2.60.120.10">
    <property type="entry name" value="Jelly Rolls"/>
    <property type="match status" value="1"/>
</dbReference>
<keyword evidence="6" id="KW-1185">Reference proteome</keyword>
<dbReference type="PANTHER" id="PTHR13903:SF8">
    <property type="entry name" value="PIRIN"/>
    <property type="match status" value="1"/>
</dbReference>
<sequence>MTRSDTATHPTGRSGRRIAHRTRGRGARFISPDELGHVLKPFVYFDLFDKDGPEMMFGLHPHSGIATVTGVFEGAVAYTDPSGTQGTVLPGGFEWMMAGKGMWHGGGAVEGRVAGFQLWLALPPGLELANFASRYIGSNEIDEDGPARVLLGCSGSATGKVASDLPVTLLTVRLAAGETWRFTPPEGQDLLWIALAEGALSVPDDVVAGELIVFERSDGGVVFEAKSDAHFVLGASKPHDHELAIGRHSVHTSPGALAQGERYIRKLGAELRKLGRI</sequence>
<dbReference type="InterPro" id="IPR003829">
    <property type="entry name" value="Pirin_N_dom"/>
</dbReference>
<dbReference type="SUPFAM" id="SSF51182">
    <property type="entry name" value="RmlC-like cupins"/>
    <property type="match status" value="1"/>
</dbReference>
<organism evidence="5 6">
    <name type="scientific">Xanthomonas chitinilytica</name>
    <dbReference type="NCBI Taxonomy" id="2989819"/>
    <lineage>
        <taxon>Bacteria</taxon>
        <taxon>Pseudomonadati</taxon>
        <taxon>Pseudomonadota</taxon>
        <taxon>Gammaproteobacteria</taxon>
        <taxon>Lysobacterales</taxon>
        <taxon>Lysobacteraceae</taxon>
        <taxon>Xanthomonas</taxon>
    </lineage>
</organism>
<accession>A0ABT3JS35</accession>